<dbReference type="InterPro" id="IPR036259">
    <property type="entry name" value="MFS_trans_sf"/>
</dbReference>
<keyword evidence="2" id="KW-0813">Transport</keyword>
<evidence type="ECO:0000256" key="3">
    <source>
        <dbReference type="ARBA" id="ARBA00022692"/>
    </source>
</evidence>
<comment type="caution">
    <text evidence="8">The sequence shown here is derived from an EMBL/GenBank/DDBJ whole genome shotgun (WGS) entry which is preliminary data.</text>
</comment>
<evidence type="ECO:0000256" key="2">
    <source>
        <dbReference type="ARBA" id="ARBA00022448"/>
    </source>
</evidence>
<dbReference type="PANTHER" id="PTHR23505">
    <property type="entry name" value="SPINSTER"/>
    <property type="match status" value="1"/>
</dbReference>
<feature type="transmembrane region" description="Helical" evidence="6">
    <location>
        <begin position="409"/>
        <end position="431"/>
    </location>
</feature>
<feature type="transmembrane region" description="Helical" evidence="6">
    <location>
        <begin position="143"/>
        <end position="166"/>
    </location>
</feature>
<protein>
    <submittedName>
        <fullName evidence="8">Spinster family MFS transporter</fullName>
    </submittedName>
</protein>
<dbReference type="InterPro" id="IPR011701">
    <property type="entry name" value="MFS"/>
</dbReference>
<dbReference type="RefSeq" id="WP_194214410.1">
    <property type="nucleotide sequence ID" value="NZ_CP061205.1"/>
</dbReference>
<keyword evidence="5 6" id="KW-0472">Membrane</keyword>
<dbReference type="InterPro" id="IPR044770">
    <property type="entry name" value="MFS_spinster-like"/>
</dbReference>
<name>A0ABV7DA18_9PROT</name>
<keyword evidence="9" id="KW-1185">Reference proteome</keyword>
<evidence type="ECO:0000313" key="8">
    <source>
        <dbReference type="EMBL" id="MFC3053773.1"/>
    </source>
</evidence>
<feature type="transmembrane region" description="Helical" evidence="6">
    <location>
        <begin position="12"/>
        <end position="31"/>
    </location>
</feature>
<accession>A0ABV7DA18</accession>
<proteinExistence type="predicted"/>
<feature type="transmembrane region" description="Helical" evidence="6">
    <location>
        <begin position="85"/>
        <end position="104"/>
    </location>
</feature>
<feature type="transmembrane region" description="Helical" evidence="6">
    <location>
        <begin position="281"/>
        <end position="300"/>
    </location>
</feature>
<feature type="transmembrane region" description="Helical" evidence="6">
    <location>
        <begin position="110"/>
        <end position="131"/>
    </location>
</feature>
<dbReference type="Proteomes" id="UP001595444">
    <property type="component" value="Unassembled WGS sequence"/>
</dbReference>
<organism evidence="8 9">
    <name type="scientific">Kordiimonas pumila</name>
    <dbReference type="NCBI Taxonomy" id="2161677"/>
    <lineage>
        <taxon>Bacteria</taxon>
        <taxon>Pseudomonadati</taxon>
        <taxon>Pseudomonadota</taxon>
        <taxon>Alphaproteobacteria</taxon>
        <taxon>Kordiimonadales</taxon>
        <taxon>Kordiimonadaceae</taxon>
        <taxon>Kordiimonas</taxon>
    </lineage>
</organism>
<keyword evidence="3 6" id="KW-0812">Transmembrane</keyword>
<dbReference type="CDD" id="cd17328">
    <property type="entry name" value="MFS_spinster_like"/>
    <property type="match status" value="1"/>
</dbReference>
<evidence type="ECO:0000256" key="4">
    <source>
        <dbReference type="ARBA" id="ARBA00022989"/>
    </source>
</evidence>
<feature type="domain" description="Major facilitator superfamily (MFS) profile" evidence="7">
    <location>
        <begin position="18"/>
        <end position="435"/>
    </location>
</feature>
<feature type="transmembrane region" description="Helical" evidence="6">
    <location>
        <begin position="337"/>
        <end position="362"/>
    </location>
</feature>
<feature type="transmembrane region" description="Helical" evidence="6">
    <location>
        <begin position="186"/>
        <end position="205"/>
    </location>
</feature>
<feature type="transmembrane region" description="Helical" evidence="6">
    <location>
        <begin position="54"/>
        <end position="73"/>
    </location>
</feature>
<dbReference type="InterPro" id="IPR020846">
    <property type="entry name" value="MFS_dom"/>
</dbReference>
<sequence length="443" mass="47828">MSKQKTTDLRNGLYPWVVVVMLLVAYTLSFIDRQIISLMVGPIREDLHISDTQLSLLQGLAFALFYTLMGIRIANWADKHSRRNIIVWGIAIWSIMTAFCGISKNYWTLFLGRLGVGVGEAALSPASYSMITDYFSAKRLSTALSVYGAGPYIGSGLAYILGGATVSYIDSLGQLSVPVLGDISSWQAAFLVVGLPGVLVALVILKWVREPERKSSGVLEEHETSFLRGVLPYMAGHTRFYLCHALGMGLISLVAYSTFSWLPTYFVRVYDMQIGEVARNIGVLILVFGTLGIFAGGRLADYLQNSRSYSDGAMRSVWLGSILLAPAVMGATMTGSVAVSFFFVGVVFFLVAFPFGSGVAALQMATPPHYRAQVSAVYLFVTSIIGLAVGPTAVAMFTDYVFKNDNAVGQSIGVVGAIAGIGGCVLCYLALKPLRKMLNQNKG</sequence>
<reference evidence="9" key="1">
    <citation type="journal article" date="2019" name="Int. J. Syst. Evol. Microbiol.">
        <title>The Global Catalogue of Microorganisms (GCM) 10K type strain sequencing project: providing services to taxonomists for standard genome sequencing and annotation.</title>
        <authorList>
            <consortium name="The Broad Institute Genomics Platform"/>
            <consortium name="The Broad Institute Genome Sequencing Center for Infectious Disease"/>
            <person name="Wu L."/>
            <person name="Ma J."/>
        </authorList>
    </citation>
    <scope>NUCLEOTIDE SEQUENCE [LARGE SCALE GENOMIC DNA]</scope>
    <source>
        <strain evidence="9">KCTC 62164</strain>
    </source>
</reference>
<dbReference type="SUPFAM" id="SSF103473">
    <property type="entry name" value="MFS general substrate transporter"/>
    <property type="match status" value="1"/>
</dbReference>
<dbReference type="Gene3D" id="1.20.1250.20">
    <property type="entry name" value="MFS general substrate transporter like domains"/>
    <property type="match status" value="1"/>
</dbReference>
<dbReference type="EMBL" id="JBHRSL010000028">
    <property type="protein sequence ID" value="MFC3053773.1"/>
    <property type="molecule type" value="Genomic_DNA"/>
</dbReference>
<feature type="transmembrane region" description="Helical" evidence="6">
    <location>
        <begin position="374"/>
        <end position="397"/>
    </location>
</feature>
<keyword evidence="4 6" id="KW-1133">Transmembrane helix</keyword>
<feature type="transmembrane region" description="Helical" evidence="6">
    <location>
        <begin position="240"/>
        <end position="261"/>
    </location>
</feature>
<evidence type="ECO:0000313" key="9">
    <source>
        <dbReference type="Proteomes" id="UP001595444"/>
    </source>
</evidence>
<evidence type="ECO:0000256" key="6">
    <source>
        <dbReference type="SAM" id="Phobius"/>
    </source>
</evidence>
<feature type="transmembrane region" description="Helical" evidence="6">
    <location>
        <begin position="312"/>
        <end position="331"/>
    </location>
</feature>
<dbReference type="Pfam" id="PF07690">
    <property type="entry name" value="MFS_1"/>
    <property type="match status" value="1"/>
</dbReference>
<evidence type="ECO:0000256" key="5">
    <source>
        <dbReference type="ARBA" id="ARBA00023136"/>
    </source>
</evidence>
<dbReference type="PROSITE" id="PS50850">
    <property type="entry name" value="MFS"/>
    <property type="match status" value="1"/>
</dbReference>
<comment type="subcellular location">
    <subcellularLocation>
        <location evidence="1">Membrane</location>
        <topology evidence="1">Multi-pass membrane protein</topology>
    </subcellularLocation>
</comment>
<evidence type="ECO:0000259" key="7">
    <source>
        <dbReference type="PROSITE" id="PS50850"/>
    </source>
</evidence>
<dbReference type="PANTHER" id="PTHR23505:SF79">
    <property type="entry name" value="PROTEIN SPINSTER"/>
    <property type="match status" value="1"/>
</dbReference>
<gene>
    <name evidence="8" type="ORF">ACFOKA_17875</name>
</gene>
<evidence type="ECO:0000256" key="1">
    <source>
        <dbReference type="ARBA" id="ARBA00004141"/>
    </source>
</evidence>